<dbReference type="EMBL" id="JAIMJA010000012">
    <property type="protein sequence ID" value="MCE2595703.1"/>
    <property type="molecule type" value="Genomic_DNA"/>
</dbReference>
<dbReference type="Pfam" id="PF16187">
    <property type="entry name" value="Peptidase_M16_M"/>
    <property type="match status" value="1"/>
</dbReference>
<dbReference type="PANTHER" id="PTHR43690">
    <property type="entry name" value="NARDILYSIN"/>
    <property type="match status" value="1"/>
</dbReference>
<name>A0ABS8WBS3_9GAMM</name>
<evidence type="ECO:0000256" key="4">
    <source>
        <dbReference type="ARBA" id="ARBA00012449"/>
    </source>
</evidence>
<keyword evidence="7" id="KW-0479">Metal-binding</keyword>
<keyword evidence="8" id="KW-0378">Hydrolase</keyword>
<comment type="function">
    <text evidence="2">Endopeptidase that degrades small peptides of less than 7 kDa, such as glucagon and insulin.</text>
</comment>
<organism evidence="19 20">
    <name type="scientific">Motilimonas cestriensis</name>
    <dbReference type="NCBI Taxonomy" id="2742685"/>
    <lineage>
        <taxon>Bacteria</taxon>
        <taxon>Pseudomonadati</taxon>
        <taxon>Pseudomonadota</taxon>
        <taxon>Gammaproteobacteria</taxon>
        <taxon>Alteromonadales</taxon>
        <taxon>Alteromonadales genera incertae sedis</taxon>
        <taxon>Motilimonas</taxon>
    </lineage>
</organism>
<evidence type="ECO:0000256" key="11">
    <source>
        <dbReference type="ARBA" id="ARBA00029597"/>
    </source>
</evidence>
<evidence type="ECO:0000256" key="3">
    <source>
        <dbReference type="ARBA" id="ARBA00007261"/>
    </source>
</evidence>
<feature type="domain" description="Peptidase M16 middle/third" evidence="17">
    <location>
        <begin position="379"/>
        <end position="649"/>
    </location>
</feature>
<evidence type="ECO:0000256" key="12">
    <source>
        <dbReference type="ARBA" id="ARBA00031184"/>
    </source>
</evidence>
<comment type="caution">
    <text evidence="19">The sequence shown here is derived from an EMBL/GenBank/DDBJ whole genome shotgun (WGS) entry which is preliminary data.</text>
</comment>
<dbReference type="InterPro" id="IPR054734">
    <property type="entry name" value="PqqF-like_C_4"/>
</dbReference>
<accession>A0ABS8WBS3</accession>
<proteinExistence type="inferred from homology"/>
<keyword evidence="20" id="KW-1185">Reference proteome</keyword>
<evidence type="ECO:0000313" key="19">
    <source>
        <dbReference type="EMBL" id="MCE2595703.1"/>
    </source>
</evidence>
<dbReference type="InterPro" id="IPR050626">
    <property type="entry name" value="Peptidase_M16"/>
</dbReference>
<dbReference type="PANTHER" id="PTHR43690:SF18">
    <property type="entry name" value="INSULIN-DEGRADING ENZYME-RELATED"/>
    <property type="match status" value="1"/>
</dbReference>
<gene>
    <name evidence="19" type="ORF">K6Y31_12860</name>
</gene>
<evidence type="ECO:0000259" key="17">
    <source>
        <dbReference type="Pfam" id="PF16187"/>
    </source>
</evidence>
<evidence type="ECO:0000313" key="20">
    <source>
        <dbReference type="Proteomes" id="UP001201273"/>
    </source>
</evidence>
<evidence type="ECO:0000259" key="16">
    <source>
        <dbReference type="Pfam" id="PF05193"/>
    </source>
</evidence>
<evidence type="ECO:0000256" key="9">
    <source>
        <dbReference type="ARBA" id="ARBA00022833"/>
    </source>
</evidence>
<comment type="similarity">
    <text evidence="3 14">Belongs to the peptidase M16 family.</text>
</comment>
<dbReference type="Pfam" id="PF05193">
    <property type="entry name" value="Peptidase_M16_C"/>
    <property type="match status" value="1"/>
</dbReference>
<dbReference type="SUPFAM" id="SSF63411">
    <property type="entry name" value="LuxS/MPP-like metallohydrolase"/>
    <property type="match status" value="4"/>
</dbReference>
<dbReference type="PROSITE" id="PS00143">
    <property type="entry name" value="INSULINASE"/>
    <property type="match status" value="1"/>
</dbReference>
<dbReference type="Proteomes" id="UP001201273">
    <property type="component" value="Unassembled WGS sequence"/>
</dbReference>
<evidence type="ECO:0000256" key="14">
    <source>
        <dbReference type="RuleBase" id="RU004447"/>
    </source>
</evidence>
<dbReference type="InterPro" id="IPR011249">
    <property type="entry name" value="Metalloenz_LuxS/M16"/>
</dbReference>
<evidence type="ECO:0000256" key="10">
    <source>
        <dbReference type="ARBA" id="ARBA00023049"/>
    </source>
</evidence>
<keyword evidence="9" id="KW-0862">Zinc</keyword>
<dbReference type="Pfam" id="PF22456">
    <property type="entry name" value="PqqF-like_C_4"/>
    <property type="match status" value="1"/>
</dbReference>
<evidence type="ECO:0000256" key="5">
    <source>
        <dbReference type="ARBA" id="ARBA00017565"/>
    </source>
</evidence>
<sequence length="936" mass="106698">MGLVSFKYTGAAILLKSPNDKKDYQFLTLTNQLKVLLIHDPKASSAAASMAVNVGHFHDPIERQGMAHFLEHMLFLGTEKYPQSGEYQRFINQHGGSNNAWTGTEFTNFFFDIDPQYLEAALDRFSQFFIAPLFTSELVDKERQAIESEYQLKLNDDVRRQYQVHKETVNPAHPFAKFSVGNSQTLADTEQSLAREDLIAFYQQQYCASRMTLVISSNHQLDELAPWAQHYFGNIIDKQLPKWAIEAPLYTEAELELEIHVQPVKDHKKLFVAFALPCIDHYYKTKPLTYLSHILGNEYPDSLFSVLKQQGLINSLSAGGGVSGSNFKDFNISFGLTDKGLAERDEIVNQLFAYIAQIKQQGLNSWRYREKQAIVEQAYQFQETSRPIDVVSHLSINLHHYEPEHVIYGDYIMAGFDEAELRQLLDYFSPSNMRMLVSAAGLTTDKEAAWYFTPYAVKKIEPERIAHWQQIGINPLLKLPPPNPFIVLGLNGTQTGPTTEKPIILRDQAGFRVWYKKDNTFNVPKGSLYIAVDSEHAVKSIRHIAMTRLAVELFLDLLTEITYPAEIAGLGYRIYSHQGGFTLHFSGLTAKQYLLVQLVLSTRKFGKVDSDRFEHIKSQLIRSWKNQKQGKPISQLFSQLTSLLQPANPPASLMAKAISDVTVDEMPGFVEQLYKQVHIEVLAHGDWQQQEIETLADYLLKELAPNSTPGAETKRRLVDISRKGSLVREVNCDHNDSAMIVYYQSMHTTPMHVARYTLANHIMSTTFFHELRTRKQLGYVVGSGNLPLNRHPGIIFYIQSPVAGPQHLLRCIDEFIDTFALVLMELTQAQWEISKQGLISQITEKDANLKSRSQRYWASIGNKDWRFDQREQVASALEIMTRADLIRFITQLKSRISDRVIMCSYGSAHDGSDKLTQGNFIWDPGEFKLMAPKFIN</sequence>
<dbReference type="InterPro" id="IPR001431">
    <property type="entry name" value="Pept_M16_Zn_BS"/>
</dbReference>
<evidence type="ECO:0000256" key="2">
    <source>
        <dbReference type="ARBA" id="ARBA00002184"/>
    </source>
</evidence>
<keyword evidence="6" id="KW-0645">Protease</keyword>
<dbReference type="EC" id="3.4.24.55" evidence="4"/>
<evidence type="ECO:0000256" key="1">
    <source>
        <dbReference type="ARBA" id="ARBA00001947"/>
    </source>
</evidence>
<evidence type="ECO:0000259" key="15">
    <source>
        <dbReference type="Pfam" id="PF00675"/>
    </source>
</evidence>
<dbReference type="InterPro" id="IPR007863">
    <property type="entry name" value="Peptidase_M16_C"/>
</dbReference>
<feature type="domain" description="Coenzyme PQQ synthesis protein F-like C-terminal lobe" evidence="18">
    <location>
        <begin position="758"/>
        <end position="857"/>
    </location>
</feature>
<evidence type="ECO:0000256" key="7">
    <source>
        <dbReference type="ARBA" id="ARBA00022723"/>
    </source>
</evidence>
<keyword evidence="10" id="KW-0482">Metalloprotease</keyword>
<evidence type="ECO:0000259" key="18">
    <source>
        <dbReference type="Pfam" id="PF22456"/>
    </source>
</evidence>
<dbReference type="InterPro" id="IPR011765">
    <property type="entry name" value="Pept_M16_N"/>
</dbReference>
<comment type="cofactor">
    <cofactor evidence="1">
        <name>Zn(2+)</name>
        <dbReference type="ChEBI" id="CHEBI:29105"/>
    </cofactor>
</comment>
<reference evidence="19 20" key="1">
    <citation type="journal article" date="2022" name="Environ. Microbiol. Rep.">
        <title>Eco-phylogenetic analyses reveal divergent evolution of vitamin B12 metabolism in the marine bacterial family 'Psychromonadaceae'.</title>
        <authorList>
            <person name="Jin X."/>
            <person name="Yang Y."/>
            <person name="Cao H."/>
            <person name="Gao B."/>
            <person name="Zhao Z."/>
        </authorList>
    </citation>
    <scope>NUCLEOTIDE SEQUENCE [LARGE SCALE GENOMIC DNA]</scope>
    <source>
        <strain evidence="19 20">MKS20</strain>
    </source>
</reference>
<evidence type="ECO:0000256" key="6">
    <source>
        <dbReference type="ARBA" id="ARBA00022670"/>
    </source>
</evidence>
<evidence type="ECO:0000256" key="13">
    <source>
        <dbReference type="ARBA" id="ARBA00033450"/>
    </source>
</evidence>
<protein>
    <recommendedName>
        <fullName evidence="5">Protease 3</fullName>
        <ecNumber evidence="4">3.4.24.55</ecNumber>
    </recommendedName>
    <alternativeName>
        <fullName evidence="13">Pitrilysin</fullName>
    </alternativeName>
    <alternativeName>
        <fullName evidence="12">Protease III</fullName>
    </alternativeName>
    <alternativeName>
        <fullName evidence="11">Protease pi</fullName>
    </alternativeName>
</protein>
<dbReference type="Pfam" id="PF00675">
    <property type="entry name" value="Peptidase_M16"/>
    <property type="match status" value="1"/>
</dbReference>
<dbReference type="RefSeq" id="WP_233053380.1">
    <property type="nucleotide sequence ID" value="NZ_JAIMJA010000012.1"/>
</dbReference>
<dbReference type="Gene3D" id="3.30.830.10">
    <property type="entry name" value="Metalloenzyme, LuxS/M16 peptidase-like"/>
    <property type="match status" value="4"/>
</dbReference>
<feature type="domain" description="Peptidase M16 N-terminal" evidence="15">
    <location>
        <begin position="34"/>
        <end position="171"/>
    </location>
</feature>
<evidence type="ECO:0000256" key="8">
    <source>
        <dbReference type="ARBA" id="ARBA00022801"/>
    </source>
</evidence>
<feature type="domain" description="Peptidase M16 C-terminal" evidence="16">
    <location>
        <begin position="193"/>
        <end position="372"/>
    </location>
</feature>
<dbReference type="InterPro" id="IPR032632">
    <property type="entry name" value="Peptidase_M16_M"/>
</dbReference>